<comment type="caution">
    <text evidence="1">The sequence shown here is derived from an EMBL/GenBank/DDBJ whole genome shotgun (WGS) entry which is preliminary data.</text>
</comment>
<accession>A0A4Y2DIE2</accession>
<sequence length="92" mass="10668">MPMKNVENGDFQNINKWLSIQDVRENNRITIRELFEGCRISYCSVQFILTEDLGMRRAIAKFLPKLLSADQKEDQLSAALNLLECADNEENF</sequence>
<proteinExistence type="predicted"/>
<keyword evidence="2" id="KW-1185">Reference proteome</keyword>
<dbReference type="AlphaFoldDB" id="A0A4Y2DIE2"/>
<evidence type="ECO:0000313" key="1">
    <source>
        <dbReference type="EMBL" id="GBM15927.1"/>
    </source>
</evidence>
<evidence type="ECO:0000313" key="2">
    <source>
        <dbReference type="Proteomes" id="UP000499080"/>
    </source>
</evidence>
<dbReference type="EMBL" id="BGPR01000366">
    <property type="protein sequence ID" value="GBM15927.1"/>
    <property type="molecule type" value="Genomic_DNA"/>
</dbReference>
<dbReference type="Proteomes" id="UP000499080">
    <property type="component" value="Unassembled WGS sequence"/>
</dbReference>
<organism evidence="1 2">
    <name type="scientific">Araneus ventricosus</name>
    <name type="common">Orbweaver spider</name>
    <name type="synonym">Epeira ventricosa</name>
    <dbReference type="NCBI Taxonomy" id="182803"/>
    <lineage>
        <taxon>Eukaryota</taxon>
        <taxon>Metazoa</taxon>
        <taxon>Ecdysozoa</taxon>
        <taxon>Arthropoda</taxon>
        <taxon>Chelicerata</taxon>
        <taxon>Arachnida</taxon>
        <taxon>Araneae</taxon>
        <taxon>Araneomorphae</taxon>
        <taxon>Entelegynae</taxon>
        <taxon>Araneoidea</taxon>
        <taxon>Araneidae</taxon>
        <taxon>Araneus</taxon>
    </lineage>
</organism>
<dbReference type="OrthoDB" id="6491811at2759"/>
<reference evidence="1 2" key="1">
    <citation type="journal article" date="2019" name="Sci. Rep.">
        <title>Orb-weaving spider Araneus ventricosus genome elucidates the spidroin gene catalogue.</title>
        <authorList>
            <person name="Kono N."/>
            <person name="Nakamura H."/>
            <person name="Ohtoshi R."/>
            <person name="Moran D.A.P."/>
            <person name="Shinohara A."/>
            <person name="Yoshida Y."/>
            <person name="Fujiwara M."/>
            <person name="Mori M."/>
            <person name="Tomita M."/>
            <person name="Arakawa K."/>
        </authorList>
    </citation>
    <scope>NUCLEOTIDE SEQUENCE [LARGE SCALE GENOMIC DNA]</scope>
</reference>
<gene>
    <name evidence="1" type="ORF">AVEN_270597_1</name>
</gene>
<protein>
    <submittedName>
        <fullName evidence="1">Uncharacterized protein</fullName>
    </submittedName>
</protein>
<name>A0A4Y2DIE2_ARAVE</name>